<organism evidence="8 9">
    <name type="scientific">Paractinoplanes atraurantiacus</name>
    <dbReference type="NCBI Taxonomy" id="1036182"/>
    <lineage>
        <taxon>Bacteria</taxon>
        <taxon>Bacillati</taxon>
        <taxon>Actinomycetota</taxon>
        <taxon>Actinomycetes</taxon>
        <taxon>Micromonosporales</taxon>
        <taxon>Micromonosporaceae</taxon>
        <taxon>Paractinoplanes</taxon>
    </lineage>
</organism>
<dbReference type="SUPFAM" id="SSF52540">
    <property type="entry name" value="P-loop containing nucleoside triphosphate hydrolases"/>
    <property type="match status" value="1"/>
</dbReference>
<keyword evidence="9" id="KW-1185">Reference proteome</keyword>
<evidence type="ECO:0000256" key="4">
    <source>
        <dbReference type="ARBA" id="ARBA00023163"/>
    </source>
</evidence>
<evidence type="ECO:0000259" key="6">
    <source>
        <dbReference type="PROSITE" id="PS50043"/>
    </source>
</evidence>
<dbReference type="Pfam" id="PF13191">
    <property type="entry name" value="AAA_16"/>
    <property type="match status" value="1"/>
</dbReference>
<dbReference type="PROSITE" id="PS50043">
    <property type="entry name" value="HTH_LUXR_2"/>
    <property type="match status" value="1"/>
</dbReference>
<evidence type="ECO:0000313" key="8">
    <source>
        <dbReference type="EMBL" id="SNY60186.1"/>
    </source>
</evidence>
<dbReference type="AlphaFoldDB" id="A0A285JLG8"/>
<dbReference type="GO" id="GO:0000160">
    <property type="term" value="P:phosphorelay signal transduction system"/>
    <property type="evidence" value="ECO:0007669"/>
    <property type="project" value="InterPro"/>
</dbReference>
<dbReference type="InterPro" id="IPR001867">
    <property type="entry name" value="OmpR/PhoB-type_DNA-bd"/>
</dbReference>
<dbReference type="InterPro" id="IPR003593">
    <property type="entry name" value="AAA+_ATPase"/>
</dbReference>
<feature type="domain" description="HTH luxR-type" evidence="6">
    <location>
        <begin position="1139"/>
        <end position="1203"/>
    </location>
</feature>
<dbReference type="GO" id="GO:0003677">
    <property type="term" value="F:DNA binding"/>
    <property type="evidence" value="ECO:0007669"/>
    <property type="project" value="UniProtKB-UniRule"/>
</dbReference>
<dbReference type="Gene3D" id="1.10.10.10">
    <property type="entry name" value="Winged helix-like DNA-binding domain superfamily/Winged helix DNA-binding domain"/>
    <property type="match status" value="2"/>
</dbReference>
<protein>
    <submittedName>
        <fullName evidence="8">Transcriptional regulatory protein, C terminal</fullName>
    </submittedName>
</protein>
<dbReference type="InterPro" id="IPR041664">
    <property type="entry name" value="AAA_16"/>
</dbReference>
<name>A0A285JLG8_9ACTN</name>
<reference evidence="8 9" key="1">
    <citation type="submission" date="2017-09" db="EMBL/GenBank/DDBJ databases">
        <authorList>
            <person name="Ehlers B."/>
            <person name="Leendertz F.H."/>
        </authorList>
    </citation>
    <scope>NUCLEOTIDE SEQUENCE [LARGE SCALE GENOMIC DNA]</scope>
    <source>
        <strain evidence="8 9">CGMCC 4.6857</strain>
    </source>
</reference>
<dbReference type="InterPro" id="IPR000792">
    <property type="entry name" value="Tscrpt_reg_LuxR_C"/>
</dbReference>
<dbReference type="CDD" id="cd06170">
    <property type="entry name" value="LuxR_C_like"/>
    <property type="match status" value="1"/>
</dbReference>
<dbReference type="SUPFAM" id="SSF46894">
    <property type="entry name" value="C-terminal effector domain of the bipartite response regulators"/>
    <property type="match status" value="2"/>
</dbReference>
<dbReference type="SMART" id="SM00862">
    <property type="entry name" value="Trans_reg_C"/>
    <property type="match status" value="1"/>
</dbReference>
<evidence type="ECO:0000256" key="2">
    <source>
        <dbReference type="ARBA" id="ARBA00023015"/>
    </source>
</evidence>
<keyword evidence="2" id="KW-0805">Transcription regulation</keyword>
<proteinExistence type="inferred from homology"/>
<dbReference type="Pfam" id="PF00486">
    <property type="entry name" value="Trans_reg_C"/>
    <property type="match status" value="1"/>
</dbReference>
<dbReference type="PANTHER" id="PTHR35807:SF1">
    <property type="entry name" value="TRANSCRIPTIONAL REGULATOR REDD"/>
    <property type="match status" value="1"/>
</dbReference>
<dbReference type="InterPro" id="IPR051677">
    <property type="entry name" value="AfsR-DnrI-RedD_regulator"/>
</dbReference>
<gene>
    <name evidence="8" type="ORF">SAMN05421748_12168</name>
</gene>
<evidence type="ECO:0000256" key="5">
    <source>
        <dbReference type="PROSITE-ProRule" id="PRU01091"/>
    </source>
</evidence>
<keyword evidence="4" id="KW-0804">Transcription</keyword>
<dbReference type="Gene3D" id="1.25.40.10">
    <property type="entry name" value="Tetratricopeptide repeat domain"/>
    <property type="match status" value="2"/>
</dbReference>
<comment type="similarity">
    <text evidence="1">Belongs to the AfsR/DnrI/RedD regulatory family.</text>
</comment>
<dbReference type="GO" id="GO:0006355">
    <property type="term" value="P:regulation of DNA-templated transcription"/>
    <property type="evidence" value="ECO:0007669"/>
    <property type="project" value="InterPro"/>
</dbReference>
<dbReference type="SMART" id="SM00382">
    <property type="entry name" value="AAA"/>
    <property type="match status" value="1"/>
</dbReference>
<dbReference type="SMART" id="SM01043">
    <property type="entry name" value="BTAD"/>
    <property type="match status" value="1"/>
</dbReference>
<dbReference type="SMART" id="SM00421">
    <property type="entry name" value="HTH_LUXR"/>
    <property type="match status" value="1"/>
</dbReference>
<dbReference type="SUPFAM" id="SSF48452">
    <property type="entry name" value="TPR-like"/>
    <property type="match status" value="2"/>
</dbReference>
<dbReference type="Pfam" id="PF03704">
    <property type="entry name" value="BTAD"/>
    <property type="match status" value="1"/>
</dbReference>
<dbReference type="Pfam" id="PF00196">
    <property type="entry name" value="GerE"/>
    <property type="match status" value="1"/>
</dbReference>
<sequence length="1203" mass="127928">MQVRLLGPVEVEVDGTPGPVRGRRRQALLCMLALHRGRVVSADRLVDVVWHDAPGEVSGNTLQSHVSQLRHLLGGRDAIVARSPGYLLDLPRGAVDAEVAEDLVERALRSADVTERARRTRQALDLWRGPPLDGVAGLPGLDDHADRLATLRLRAVYASFEARLALGRHAEVLSELERHARDHPLDERLHGQLILALYRAERQADALAAYRRLSRSLDEELGIRPSPSLRDLEAAVRRQDPRLAAPAPPVARARTRVGTALVGRDAEKAVVCAAVEAAAGGAGGAVFVVGEPGVGKSRLADEAARQAGESDLTVLRGRSAAPRMQFRALTEALLSVLRRTGLPDDPALLPYRPALARLLPEWRADGAGEAGDSLVVLAEAVLRLAVSLSRPRGCVLILEDLHDADPETLAVVDYLVDNAAREPVLVVGTARGDPGPALSMVAAARHRRAARVLELCRLPAGAVAELAGACLDAPAEAVPEPVIEQLLASADGIPLHVEELLATMVGEGVLTRRDGRWEVDGPVCPPVPPSLRSTLTGRVDRLGPDARTVLAAASLLGRRFPAAAAGAAAALETTALLDGLREAVGAQLLVPQAEADWYAFRHALIADALQARMLPMERAVLARRAAGWLSGAAPFDGVEQLTAELWMTAGEPVRAAAQWAEAGRRAAARGAVSTAAELLERALSEPGADPDGTVAAELVRVYALAGRVDDAEKLAAGMDRGAAPVHLHLAQVAAAAGHWQQGLRELAEARRLLGDDPEPRARARMDALAAELVFGDPAVAGRRDTARRLAGRALRAAEATGQPDVACSALETLGRCARLDDLEKADALYERGLATAEANGLVTWRMNLLYHLGADHGIRAADPGRLVEALEVANRAGAVVTALNIELELAIVRLCRGEYKEAEEATARGERTATGLRLDHTALVALGERVMVAAHRGDGAQVEALHARYRRLGGDKDDFGSAVRGLGLAFDHLLHERVPDALAELRAAAAEEARRPTSYLSLIHGPHLFLSVLAGGGTEADGAAMARSAQGRARWNQQFLALSEALLHGRAGRRDEAGAAITRFLALAEPYPLARHLGLRLIAPEAAGGAWGDPASWLRMAAAHFHGTAPVVARACRAALRRSGASVPQHRRGSDALPGPVRERGITVREYEVLRLLVDRLDNREISRRLFLSPRTVEKHVAHVIAKLGAADRAGAAAFLEYG</sequence>
<feature type="domain" description="OmpR/PhoB-type" evidence="7">
    <location>
        <begin position="1"/>
        <end position="90"/>
    </location>
</feature>
<evidence type="ECO:0000313" key="9">
    <source>
        <dbReference type="Proteomes" id="UP000219612"/>
    </source>
</evidence>
<dbReference type="RefSeq" id="WP_097325916.1">
    <property type="nucleotide sequence ID" value="NZ_OBDY01000021.1"/>
</dbReference>
<keyword evidence="3 5" id="KW-0238">DNA-binding</keyword>
<dbReference type="PANTHER" id="PTHR35807">
    <property type="entry name" value="TRANSCRIPTIONAL REGULATOR REDD-RELATED"/>
    <property type="match status" value="1"/>
</dbReference>
<accession>A0A285JLG8</accession>
<dbReference type="InterPro" id="IPR036388">
    <property type="entry name" value="WH-like_DNA-bd_sf"/>
</dbReference>
<dbReference type="OrthoDB" id="5378762at2"/>
<feature type="DNA-binding region" description="OmpR/PhoB-type" evidence="5">
    <location>
        <begin position="1"/>
        <end position="90"/>
    </location>
</feature>
<dbReference type="PRINTS" id="PR00038">
    <property type="entry name" value="HTHLUXR"/>
</dbReference>
<dbReference type="InterPro" id="IPR005158">
    <property type="entry name" value="BTAD"/>
</dbReference>
<dbReference type="InterPro" id="IPR016032">
    <property type="entry name" value="Sig_transdc_resp-reg_C-effctor"/>
</dbReference>
<evidence type="ECO:0000259" key="7">
    <source>
        <dbReference type="PROSITE" id="PS51755"/>
    </source>
</evidence>
<dbReference type="PROSITE" id="PS51755">
    <property type="entry name" value="OMPR_PHOB"/>
    <property type="match status" value="1"/>
</dbReference>
<evidence type="ECO:0000256" key="1">
    <source>
        <dbReference type="ARBA" id="ARBA00005820"/>
    </source>
</evidence>
<dbReference type="EMBL" id="OBDY01000021">
    <property type="protein sequence ID" value="SNY60186.1"/>
    <property type="molecule type" value="Genomic_DNA"/>
</dbReference>
<evidence type="ECO:0000256" key="3">
    <source>
        <dbReference type="ARBA" id="ARBA00023125"/>
    </source>
</evidence>
<dbReference type="InterPro" id="IPR027417">
    <property type="entry name" value="P-loop_NTPase"/>
</dbReference>
<dbReference type="Proteomes" id="UP000219612">
    <property type="component" value="Unassembled WGS sequence"/>
</dbReference>
<dbReference type="InterPro" id="IPR011990">
    <property type="entry name" value="TPR-like_helical_dom_sf"/>
</dbReference>
<dbReference type="CDD" id="cd15831">
    <property type="entry name" value="BTAD"/>
    <property type="match status" value="1"/>
</dbReference>